<gene>
    <name evidence="2" type="ORF">BACDOR_00706</name>
</gene>
<evidence type="ECO:0000313" key="3">
    <source>
        <dbReference type="Proteomes" id="UP000004849"/>
    </source>
</evidence>
<name>B6VTM5_9BACT</name>
<keyword evidence="1" id="KW-1133">Transmembrane helix</keyword>
<reference evidence="2 3" key="2">
    <citation type="submission" date="2008-10" db="EMBL/GenBank/DDBJ databases">
        <authorList>
            <person name="Fulton L."/>
            <person name="Clifton S."/>
            <person name="Fulton B."/>
            <person name="Xu J."/>
            <person name="Minx P."/>
            <person name="Pepin K.H."/>
            <person name="Johnson M."/>
            <person name="Thiruvilangam P."/>
            <person name="Bhonagiri V."/>
            <person name="Nash W.E."/>
            <person name="Mardis E.R."/>
            <person name="Wilson R.K."/>
        </authorList>
    </citation>
    <scope>NUCLEOTIDE SEQUENCE [LARGE SCALE GENOMIC DNA]</scope>
    <source>
        <strain evidence="2 3">DSM 17855</strain>
    </source>
</reference>
<dbReference type="EMBL" id="ABWZ01000013">
    <property type="protein sequence ID" value="EEB27019.1"/>
    <property type="molecule type" value="Genomic_DNA"/>
</dbReference>
<reference evidence="2 3" key="1">
    <citation type="submission" date="2008-10" db="EMBL/GenBank/DDBJ databases">
        <title>Draft genome sequence of Bacteroides dorei (DSM 17855).</title>
        <authorList>
            <person name="Sudarsanam P."/>
            <person name="Ley R."/>
            <person name="Guruge J."/>
            <person name="Turnbaugh P.J."/>
            <person name="Mahowald M."/>
            <person name="Liep D."/>
            <person name="Gordon J."/>
        </authorList>
    </citation>
    <scope>NUCLEOTIDE SEQUENCE [LARGE SCALE GENOMIC DNA]</scope>
    <source>
        <strain evidence="2 3">DSM 17855</strain>
    </source>
</reference>
<feature type="transmembrane region" description="Helical" evidence="1">
    <location>
        <begin position="109"/>
        <end position="126"/>
    </location>
</feature>
<feature type="transmembrane region" description="Helical" evidence="1">
    <location>
        <begin position="190"/>
        <end position="211"/>
    </location>
</feature>
<sequence length="308" mass="35276">METVLLHKSAFLYVTSIFRLSSFVFANALLTGITKTFVPFYSSFPEIFRNFATQNNYQLIKKMNIFWDTITHYNAGTWIYQVIITLTGIILTCSLFKKPTKKIKVAMKLYLIFLNVWIAAVYYMIYCEPRSYNSALAGFWGIMAIFWIYDLKVNYTPFDQTHKHTALAVLLCMLPLAYPLFSIIRGMSFPMMTSPVMPCSVAVFTIGLLLAFSKRVNIFLVMFLCHWALIGFTKTYFFHIPEDFLLASSAVPGLYLFFKEYTASHLHTSTLFRARMINLALIIACGAIGVLFMISMVCELAQEQALSK</sequence>
<dbReference type="InterPro" id="IPR045708">
    <property type="entry name" value="DUF6064"/>
</dbReference>
<keyword evidence="1" id="KW-0812">Transmembrane</keyword>
<feature type="transmembrane region" description="Helical" evidence="1">
    <location>
        <begin position="276"/>
        <end position="297"/>
    </location>
</feature>
<keyword evidence="1" id="KW-0472">Membrane</keyword>
<feature type="transmembrane region" description="Helical" evidence="1">
    <location>
        <begin position="218"/>
        <end position="238"/>
    </location>
</feature>
<dbReference type="HOGENOM" id="CLU_078435_0_0_10"/>
<evidence type="ECO:0000256" key="1">
    <source>
        <dbReference type="SAM" id="Phobius"/>
    </source>
</evidence>
<dbReference type="Proteomes" id="UP000004849">
    <property type="component" value="Unassembled WGS sequence"/>
</dbReference>
<dbReference type="AlphaFoldDB" id="B6VTM5"/>
<dbReference type="Pfam" id="PF19540">
    <property type="entry name" value="DUF6064"/>
    <property type="match status" value="1"/>
</dbReference>
<feature type="transmembrane region" description="Helical" evidence="1">
    <location>
        <begin position="132"/>
        <end position="153"/>
    </location>
</feature>
<protein>
    <submittedName>
        <fullName evidence="2">Uncharacterized protein</fullName>
    </submittedName>
</protein>
<proteinExistence type="predicted"/>
<feature type="transmembrane region" description="Helical" evidence="1">
    <location>
        <begin position="12"/>
        <end position="33"/>
    </location>
</feature>
<accession>B6VTM5</accession>
<feature type="transmembrane region" description="Helical" evidence="1">
    <location>
        <begin position="165"/>
        <end position="184"/>
    </location>
</feature>
<feature type="transmembrane region" description="Helical" evidence="1">
    <location>
        <begin position="78"/>
        <end position="97"/>
    </location>
</feature>
<evidence type="ECO:0000313" key="2">
    <source>
        <dbReference type="EMBL" id="EEB27019.1"/>
    </source>
</evidence>
<organism evidence="2 3">
    <name type="scientific">Phocaeicola dorei DSM 17855</name>
    <dbReference type="NCBI Taxonomy" id="483217"/>
    <lineage>
        <taxon>Bacteria</taxon>
        <taxon>Pseudomonadati</taxon>
        <taxon>Bacteroidota</taxon>
        <taxon>Bacteroidia</taxon>
        <taxon>Bacteroidales</taxon>
        <taxon>Bacteroidaceae</taxon>
        <taxon>Phocaeicola</taxon>
    </lineage>
</organism>